<sequence length="161" mass="18677">MTDIKILDACCGSRLFWFDKNEPHTTFMDVRQEKFEMHGKKINVNPDVIGDFRDMPFESNSFNLVVFDPPHLKYVGQNSIMKAQYGQLDKENWKEDISKGFEECMRVLKVGGTLVFKWSDCQVNVREVLSAIPFKPLFGQQRGTTHWMTFVKFAELTGNGR</sequence>
<reference evidence="1 2" key="1">
    <citation type="journal article" date="2008" name="J. Bacteriol.">
        <title>Genome sequence of a nephritogenic and highly transformable M49 strain of Streptococcus pyogenes.</title>
        <authorList>
            <person name="McShan W.M."/>
            <person name="Ferretti J.J."/>
            <person name="Karasawa T."/>
            <person name="Suvorov A.N."/>
            <person name="Lin S."/>
            <person name="Qin B."/>
            <person name="Jia H."/>
            <person name="Kenton S."/>
            <person name="Najar F."/>
            <person name="Wu H."/>
            <person name="Scott J."/>
            <person name="Roe B.A."/>
            <person name="Savic D.J."/>
        </authorList>
    </citation>
    <scope>NUCLEOTIDE SEQUENCE [LARGE SCALE GENOMIC DNA]</scope>
    <source>
        <strain evidence="1 2">NZ131</strain>
    </source>
</reference>
<dbReference type="CDD" id="cd02440">
    <property type="entry name" value="AdoMet_MTases"/>
    <property type="match status" value="1"/>
</dbReference>
<organism evidence="1 2">
    <name type="scientific">Streptococcus pyogenes serotype M49 (strain NZ131)</name>
    <dbReference type="NCBI Taxonomy" id="471876"/>
    <lineage>
        <taxon>Bacteria</taxon>
        <taxon>Bacillati</taxon>
        <taxon>Bacillota</taxon>
        <taxon>Bacilli</taxon>
        <taxon>Lactobacillales</taxon>
        <taxon>Streptococcaceae</taxon>
        <taxon>Streptococcus</taxon>
    </lineage>
</organism>
<dbReference type="REBASE" id="19130">
    <property type="entry name" value="M.SpyNZORF1P"/>
</dbReference>
<dbReference type="EMBL" id="CP000829">
    <property type="protein sequence ID" value="ACI61763.1"/>
    <property type="molecule type" value="Genomic_DNA"/>
</dbReference>
<gene>
    <name evidence="1" type="ordered locus">Spy49_1494c</name>
</gene>
<evidence type="ECO:0000313" key="1">
    <source>
        <dbReference type="EMBL" id="ACI61763.1"/>
    </source>
</evidence>
<dbReference type="AlphaFoldDB" id="A0A0H3C085"/>
<protein>
    <submittedName>
        <fullName evidence="1">DNA N-4 cytosine methyltransferase M.NgoMXV</fullName>
    </submittedName>
</protein>
<dbReference type="Gene3D" id="3.40.50.150">
    <property type="entry name" value="Vaccinia Virus protein VP39"/>
    <property type="match status" value="1"/>
</dbReference>
<dbReference type="InterPro" id="IPR029063">
    <property type="entry name" value="SAM-dependent_MTases_sf"/>
</dbReference>
<dbReference type="GO" id="GO:0032259">
    <property type="term" value="P:methylation"/>
    <property type="evidence" value="ECO:0007669"/>
    <property type="project" value="UniProtKB-KW"/>
</dbReference>
<dbReference type="SUPFAM" id="SSF53335">
    <property type="entry name" value="S-adenosyl-L-methionine-dependent methyltransferases"/>
    <property type="match status" value="1"/>
</dbReference>
<accession>A0A0H3C085</accession>
<proteinExistence type="predicted"/>
<evidence type="ECO:0000313" key="2">
    <source>
        <dbReference type="Proteomes" id="UP000001039"/>
    </source>
</evidence>
<dbReference type="KEGG" id="soz:Spy49_1494c"/>
<dbReference type="HOGENOM" id="CLU_114151_0_0_9"/>
<keyword evidence="1" id="KW-0489">Methyltransferase</keyword>
<keyword evidence="1" id="KW-0808">Transferase</keyword>
<name>A0A0H3C085_STRPZ</name>
<dbReference type="GO" id="GO:0008168">
    <property type="term" value="F:methyltransferase activity"/>
    <property type="evidence" value="ECO:0007669"/>
    <property type="project" value="UniProtKB-KW"/>
</dbReference>
<dbReference type="Proteomes" id="UP000001039">
    <property type="component" value="Chromosome"/>
</dbReference>